<gene>
    <name evidence="2" type="primary">rsm23</name>
    <name evidence="2" type="ORF">CM83_105372</name>
</gene>
<keyword evidence="2" id="KW-0687">Ribonucleoprotein</keyword>
<protein>
    <submittedName>
        <fullName evidence="2">37S ribosomal protein S23, mitochondrial</fullName>
    </submittedName>
</protein>
<evidence type="ECO:0000313" key="2">
    <source>
        <dbReference type="EMBL" id="JAG01264.1"/>
    </source>
</evidence>
<sequence length="102" mass="11568">VGVPERFHRPRNFNPHPYTIDEGRQYLEETVSSSLQQDISSLHHPYQFFERPLTRGETSSGAPIQFPKVPEAARAQPAEPTAKLKPATIKHPLNVNNNQINE</sequence>
<accession>A0A0A9W0B1</accession>
<feature type="non-terminal residue" evidence="2">
    <location>
        <position position="102"/>
    </location>
</feature>
<reference evidence="2" key="1">
    <citation type="journal article" date="2014" name="PLoS ONE">
        <title>Transcriptome-Based Identification of ABC Transporters in the Western Tarnished Plant Bug Lygus hesperus.</title>
        <authorList>
            <person name="Hull J.J."/>
            <person name="Chaney K."/>
            <person name="Geib S.M."/>
            <person name="Fabrick J.A."/>
            <person name="Brent C.S."/>
            <person name="Walsh D."/>
            <person name="Lavine L.C."/>
        </authorList>
    </citation>
    <scope>NUCLEOTIDE SEQUENCE</scope>
</reference>
<proteinExistence type="predicted"/>
<reference evidence="2" key="2">
    <citation type="submission" date="2014-07" db="EMBL/GenBank/DDBJ databases">
        <authorList>
            <person name="Hull J."/>
        </authorList>
    </citation>
    <scope>NUCLEOTIDE SEQUENCE</scope>
</reference>
<name>A0A0A9W0B1_LYGHE</name>
<organism evidence="2">
    <name type="scientific">Lygus hesperus</name>
    <name type="common">Western plant bug</name>
    <dbReference type="NCBI Taxonomy" id="30085"/>
    <lineage>
        <taxon>Eukaryota</taxon>
        <taxon>Metazoa</taxon>
        <taxon>Ecdysozoa</taxon>
        <taxon>Arthropoda</taxon>
        <taxon>Hexapoda</taxon>
        <taxon>Insecta</taxon>
        <taxon>Pterygota</taxon>
        <taxon>Neoptera</taxon>
        <taxon>Paraneoptera</taxon>
        <taxon>Hemiptera</taxon>
        <taxon>Heteroptera</taxon>
        <taxon>Panheteroptera</taxon>
        <taxon>Cimicomorpha</taxon>
        <taxon>Miridae</taxon>
        <taxon>Mirini</taxon>
        <taxon>Lygus</taxon>
    </lineage>
</organism>
<dbReference type="GO" id="GO:0005840">
    <property type="term" value="C:ribosome"/>
    <property type="evidence" value="ECO:0007669"/>
    <property type="project" value="UniProtKB-KW"/>
</dbReference>
<dbReference type="AlphaFoldDB" id="A0A0A9W0B1"/>
<feature type="non-terminal residue" evidence="2">
    <location>
        <position position="1"/>
    </location>
</feature>
<keyword evidence="2" id="KW-0689">Ribosomal protein</keyword>
<dbReference type="EMBL" id="GBHO01042340">
    <property type="protein sequence ID" value="JAG01264.1"/>
    <property type="molecule type" value="Transcribed_RNA"/>
</dbReference>
<evidence type="ECO:0000256" key="1">
    <source>
        <dbReference type="SAM" id="MobiDB-lite"/>
    </source>
</evidence>
<feature type="region of interest" description="Disordered" evidence="1">
    <location>
        <begin position="71"/>
        <end position="102"/>
    </location>
</feature>